<dbReference type="GeneID" id="70134637"/>
<evidence type="ECO:0000259" key="1">
    <source>
        <dbReference type="Pfam" id="PF13409"/>
    </source>
</evidence>
<dbReference type="Proteomes" id="UP000758603">
    <property type="component" value="Unassembled WGS sequence"/>
</dbReference>
<evidence type="ECO:0000313" key="4">
    <source>
        <dbReference type="Proteomes" id="UP000758603"/>
    </source>
</evidence>
<comment type="caution">
    <text evidence="3">The sequence shown here is derived from an EMBL/GenBank/DDBJ whole genome shotgun (WGS) entry which is preliminary data.</text>
</comment>
<dbReference type="InterPro" id="IPR036249">
    <property type="entry name" value="Thioredoxin-like_sf"/>
</dbReference>
<dbReference type="Pfam" id="PF13409">
    <property type="entry name" value="GST_N_2"/>
    <property type="match status" value="1"/>
</dbReference>
<dbReference type="AlphaFoldDB" id="A0A9P8RFK1"/>
<dbReference type="Pfam" id="PF22041">
    <property type="entry name" value="GST_C_7"/>
    <property type="match status" value="1"/>
</dbReference>
<gene>
    <name evidence="3" type="ORF">BKA67DRAFT_639847</name>
</gene>
<keyword evidence="4" id="KW-1185">Reference proteome</keyword>
<dbReference type="InterPro" id="IPR036282">
    <property type="entry name" value="Glutathione-S-Trfase_C_sf"/>
</dbReference>
<proteinExistence type="predicted"/>
<evidence type="ECO:0008006" key="5">
    <source>
        <dbReference type="Google" id="ProtNLM"/>
    </source>
</evidence>
<organism evidence="3 4">
    <name type="scientific">Truncatella angustata</name>
    <dbReference type="NCBI Taxonomy" id="152316"/>
    <lineage>
        <taxon>Eukaryota</taxon>
        <taxon>Fungi</taxon>
        <taxon>Dikarya</taxon>
        <taxon>Ascomycota</taxon>
        <taxon>Pezizomycotina</taxon>
        <taxon>Sordariomycetes</taxon>
        <taxon>Xylariomycetidae</taxon>
        <taxon>Amphisphaeriales</taxon>
        <taxon>Sporocadaceae</taxon>
        <taxon>Truncatella</taxon>
    </lineage>
</organism>
<dbReference type="InterPro" id="IPR054416">
    <property type="entry name" value="GST_UstS-like_C"/>
</dbReference>
<name>A0A9P8RFK1_9PEZI</name>
<evidence type="ECO:0000259" key="2">
    <source>
        <dbReference type="Pfam" id="PF22041"/>
    </source>
</evidence>
<sequence length="237" mass="27117">MDEVVLFDIPSTPRCHGWSLNPWKTRMALNYKNVPYKTEWTEFPDLEPKFKELGIAPNEQGRAYTSPAIKLDRSTYIQDSAKIALELEKRYPHPSLYLDSSLLPMAYEAVTAILVIYRPISMCKVLPKLLNRRSADYISRTRTEALKKSLEEQAKGPDAEEAWKKMKGPLEDLAALIKGKGGPFMMGKTPSYADFVITSFLYYIRRIDQNDFDGMIAIDSALSDIFEACEPWFLKDD</sequence>
<dbReference type="SUPFAM" id="SSF47616">
    <property type="entry name" value="GST C-terminal domain-like"/>
    <property type="match status" value="1"/>
</dbReference>
<dbReference type="Gene3D" id="3.40.30.10">
    <property type="entry name" value="Glutaredoxin"/>
    <property type="match status" value="1"/>
</dbReference>
<dbReference type="OrthoDB" id="4951845at2759"/>
<dbReference type="EMBL" id="JAGPXC010000012">
    <property type="protein sequence ID" value="KAH6645098.1"/>
    <property type="molecule type" value="Genomic_DNA"/>
</dbReference>
<evidence type="ECO:0000313" key="3">
    <source>
        <dbReference type="EMBL" id="KAH6645098.1"/>
    </source>
</evidence>
<reference evidence="3" key="1">
    <citation type="journal article" date="2021" name="Nat. Commun.">
        <title>Genetic determinants of endophytism in the Arabidopsis root mycobiome.</title>
        <authorList>
            <person name="Mesny F."/>
            <person name="Miyauchi S."/>
            <person name="Thiergart T."/>
            <person name="Pickel B."/>
            <person name="Atanasova L."/>
            <person name="Karlsson M."/>
            <person name="Huettel B."/>
            <person name="Barry K.W."/>
            <person name="Haridas S."/>
            <person name="Chen C."/>
            <person name="Bauer D."/>
            <person name="Andreopoulos W."/>
            <person name="Pangilinan J."/>
            <person name="LaButti K."/>
            <person name="Riley R."/>
            <person name="Lipzen A."/>
            <person name="Clum A."/>
            <person name="Drula E."/>
            <person name="Henrissat B."/>
            <person name="Kohler A."/>
            <person name="Grigoriev I.V."/>
            <person name="Martin F.M."/>
            <person name="Hacquard S."/>
        </authorList>
    </citation>
    <scope>NUCLEOTIDE SEQUENCE</scope>
    <source>
        <strain evidence="3">MPI-SDFR-AT-0073</strain>
    </source>
</reference>
<feature type="domain" description="Glutathione S-transferase UstS-like C-terminal" evidence="2">
    <location>
        <begin position="121"/>
        <end position="220"/>
    </location>
</feature>
<dbReference type="SUPFAM" id="SSF52833">
    <property type="entry name" value="Thioredoxin-like"/>
    <property type="match status" value="1"/>
</dbReference>
<feature type="domain" description="GST N-terminal" evidence="1">
    <location>
        <begin position="18"/>
        <end position="89"/>
    </location>
</feature>
<protein>
    <recommendedName>
        <fullName evidence="5">GST N-terminal domain-containing protein</fullName>
    </recommendedName>
</protein>
<dbReference type="Gene3D" id="1.20.1050.10">
    <property type="match status" value="1"/>
</dbReference>
<dbReference type="RefSeq" id="XP_045951612.1">
    <property type="nucleotide sequence ID" value="XM_046105746.1"/>
</dbReference>
<accession>A0A9P8RFK1</accession>
<dbReference type="InterPro" id="IPR004045">
    <property type="entry name" value="Glutathione_S-Trfase_N"/>
</dbReference>